<dbReference type="HAMAP" id="MF_00272">
    <property type="entry name" value="GcvH"/>
    <property type="match status" value="1"/>
</dbReference>
<protein>
    <recommendedName>
        <fullName evidence="3">Glycine cleavage system H protein</fullName>
    </recommendedName>
</protein>
<comment type="function">
    <text evidence="3">The glycine cleavage system catalyzes the degradation of glycine. The H protein shuttles the methylamine group of glycine from the P protein to the T protein.</text>
</comment>
<dbReference type="AlphaFoldDB" id="F0EW11"/>
<keyword evidence="2 3" id="KW-0450">Lipoyl</keyword>
<sequence>MSQIPTELRYSAEHQWVRLQEDGTAQIGITDTAQNALGDIVFIELPAVGATFAAGEQAALVESVKSASDVYCPIAGEVVAVNGVLDGSPETVNESPYDAGWFFVIRPAQVQDIETLLTAEQYRALNS</sequence>
<comment type="similarity">
    <text evidence="1 3">Belongs to the GcvH family.</text>
</comment>
<dbReference type="STRING" id="888741.HMPREF9098_0044"/>
<feature type="modified residue" description="N6-lipoyllysine" evidence="3 4">
    <location>
        <position position="65"/>
    </location>
</feature>
<evidence type="ECO:0000256" key="1">
    <source>
        <dbReference type="ARBA" id="ARBA00009249"/>
    </source>
</evidence>
<accession>F0EW11</accession>
<dbReference type="GO" id="GO:0009249">
    <property type="term" value="P:protein lipoylation"/>
    <property type="evidence" value="ECO:0007669"/>
    <property type="project" value="TreeGrafter"/>
</dbReference>
<dbReference type="CDD" id="cd06848">
    <property type="entry name" value="GCS_H"/>
    <property type="match status" value="1"/>
</dbReference>
<dbReference type="InterPro" id="IPR002930">
    <property type="entry name" value="GCV_H"/>
</dbReference>
<dbReference type="EMBL" id="AEWV01000002">
    <property type="protein sequence ID" value="EGC18519.1"/>
    <property type="molecule type" value="Genomic_DNA"/>
</dbReference>
<gene>
    <name evidence="3 6" type="primary">gcvH</name>
    <name evidence="6" type="ORF">HMPREF9098_0044</name>
</gene>
<reference evidence="6 7" key="1">
    <citation type="submission" date="2011-01" db="EMBL/GenBank/DDBJ databases">
        <authorList>
            <person name="Muzny D."/>
            <person name="Qin X."/>
            <person name="Deng J."/>
            <person name="Jiang H."/>
            <person name="Liu Y."/>
            <person name="Qu J."/>
            <person name="Song X.-Z."/>
            <person name="Zhang L."/>
            <person name="Thornton R."/>
            <person name="Coyle M."/>
            <person name="Francisco L."/>
            <person name="Jackson L."/>
            <person name="Javaid M."/>
            <person name="Korchina V."/>
            <person name="Kovar C."/>
            <person name="Mata R."/>
            <person name="Mathew T."/>
            <person name="Ngo R."/>
            <person name="Nguyen L."/>
            <person name="Nguyen N."/>
            <person name="Okwuonu G."/>
            <person name="Ongeri F."/>
            <person name="Pham C."/>
            <person name="Simmons D."/>
            <person name="Wilczek-Boney K."/>
            <person name="Hale W."/>
            <person name="Jakkamsetti A."/>
            <person name="Pham P."/>
            <person name="Ruth R."/>
            <person name="San Lucas F."/>
            <person name="Warren J."/>
            <person name="Zhang J."/>
            <person name="Zhao Z."/>
            <person name="Zhou C."/>
            <person name="Zhu D."/>
            <person name="Lee S."/>
            <person name="Bess C."/>
            <person name="Blankenburg K."/>
            <person name="Forbes L."/>
            <person name="Fu Q."/>
            <person name="Gubbala S."/>
            <person name="Hirani K."/>
            <person name="Jayaseelan J.C."/>
            <person name="Lara F."/>
            <person name="Munidasa M."/>
            <person name="Palculict T."/>
            <person name="Patil S."/>
            <person name="Pu L.-L."/>
            <person name="Saada N."/>
            <person name="Tang L."/>
            <person name="Weissenberger G."/>
            <person name="Zhu Y."/>
            <person name="Hemphill L."/>
            <person name="Shang Y."/>
            <person name="Youmans B."/>
            <person name="Ayvaz T."/>
            <person name="Ross M."/>
            <person name="Santibanez J."/>
            <person name="Aqrawi P."/>
            <person name="Gross S."/>
            <person name="Joshi V."/>
            <person name="Fowler G."/>
            <person name="Nazareth L."/>
            <person name="Reid J."/>
            <person name="Worley K."/>
            <person name="Petrosino J."/>
            <person name="Highlander S."/>
            <person name="Gibbs R."/>
        </authorList>
    </citation>
    <scope>NUCLEOTIDE SEQUENCE [LARGE SCALE GENOMIC DNA]</scope>
    <source>
        <strain evidence="6 7">ATCC 33394</strain>
    </source>
</reference>
<keyword evidence="7" id="KW-1185">Reference proteome</keyword>
<dbReference type="InterPro" id="IPR017453">
    <property type="entry name" value="GCV_H_sub"/>
</dbReference>
<evidence type="ECO:0000256" key="4">
    <source>
        <dbReference type="PIRSR" id="PIRSR617453-50"/>
    </source>
</evidence>
<dbReference type="GO" id="GO:0016491">
    <property type="term" value="F:oxidoreductase activity"/>
    <property type="evidence" value="ECO:0007669"/>
    <property type="project" value="UniProtKB-KW"/>
</dbReference>
<feature type="domain" description="Lipoyl-binding" evidence="5">
    <location>
        <begin position="24"/>
        <end position="106"/>
    </location>
</feature>
<dbReference type="GO" id="GO:0019464">
    <property type="term" value="P:glycine decarboxylation via glycine cleavage system"/>
    <property type="evidence" value="ECO:0007669"/>
    <property type="project" value="UniProtKB-UniRule"/>
</dbReference>
<proteinExistence type="inferred from homology"/>
<dbReference type="Pfam" id="PF01597">
    <property type="entry name" value="GCV_H"/>
    <property type="match status" value="1"/>
</dbReference>
<comment type="cofactor">
    <cofactor evidence="3">
        <name>(R)-lipoate</name>
        <dbReference type="ChEBI" id="CHEBI:83088"/>
    </cofactor>
    <text evidence="3">Binds 1 lipoyl cofactor covalently.</text>
</comment>
<dbReference type="HOGENOM" id="CLU_097408_2_2_4"/>
<evidence type="ECO:0000256" key="2">
    <source>
        <dbReference type="ARBA" id="ARBA00022823"/>
    </source>
</evidence>
<dbReference type="GO" id="GO:0005829">
    <property type="term" value="C:cytosol"/>
    <property type="evidence" value="ECO:0007669"/>
    <property type="project" value="TreeGrafter"/>
</dbReference>
<dbReference type="InterPro" id="IPR033753">
    <property type="entry name" value="GCV_H/Fam206"/>
</dbReference>
<dbReference type="RefSeq" id="WP_003780806.1">
    <property type="nucleotide sequence ID" value="NZ_GL870929.1"/>
</dbReference>
<organism evidence="6 7">
    <name type="scientific">Kingella denitrificans ATCC 33394</name>
    <dbReference type="NCBI Taxonomy" id="888741"/>
    <lineage>
        <taxon>Bacteria</taxon>
        <taxon>Pseudomonadati</taxon>
        <taxon>Pseudomonadota</taxon>
        <taxon>Betaproteobacteria</taxon>
        <taxon>Neisseriales</taxon>
        <taxon>Neisseriaceae</taxon>
        <taxon>Kingella</taxon>
    </lineage>
</organism>
<dbReference type="InterPro" id="IPR000089">
    <property type="entry name" value="Biotin_lipoyl"/>
</dbReference>
<dbReference type="InterPro" id="IPR003016">
    <property type="entry name" value="2-oxoA_DH_lipoyl-BS"/>
</dbReference>
<dbReference type="SUPFAM" id="SSF51230">
    <property type="entry name" value="Single hybrid motif"/>
    <property type="match status" value="1"/>
</dbReference>
<dbReference type="PANTHER" id="PTHR11715:SF3">
    <property type="entry name" value="GLYCINE CLEAVAGE SYSTEM H PROTEIN-RELATED"/>
    <property type="match status" value="1"/>
</dbReference>
<dbReference type="PANTHER" id="PTHR11715">
    <property type="entry name" value="GLYCINE CLEAVAGE SYSTEM H PROTEIN"/>
    <property type="match status" value="1"/>
</dbReference>
<comment type="caution">
    <text evidence="6">The sequence shown here is derived from an EMBL/GenBank/DDBJ whole genome shotgun (WGS) entry which is preliminary data.</text>
</comment>
<dbReference type="GO" id="GO:0005960">
    <property type="term" value="C:glycine cleavage complex"/>
    <property type="evidence" value="ECO:0007669"/>
    <property type="project" value="InterPro"/>
</dbReference>
<evidence type="ECO:0000259" key="5">
    <source>
        <dbReference type="PROSITE" id="PS50968"/>
    </source>
</evidence>
<dbReference type="InterPro" id="IPR011053">
    <property type="entry name" value="Single_hybrid_motif"/>
</dbReference>
<keyword evidence="6" id="KW-0560">Oxidoreductase</keyword>
<evidence type="ECO:0000313" key="6">
    <source>
        <dbReference type="EMBL" id="EGC18519.1"/>
    </source>
</evidence>
<evidence type="ECO:0000313" key="7">
    <source>
        <dbReference type="Proteomes" id="UP000004088"/>
    </source>
</evidence>
<dbReference type="PROSITE" id="PS00189">
    <property type="entry name" value="LIPOYL"/>
    <property type="match status" value="1"/>
</dbReference>
<dbReference type="PROSITE" id="PS50968">
    <property type="entry name" value="BIOTINYL_LIPOYL"/>
    <property type="match status" value="1"/>
</dbReference>
<comment type="subunit">
    <text evidence="3">The glycine cleavage system is composed of four proteins: P, T, L and H.</text>
</comment>
<dbReference type="NCBIfam" id="NF002270">
    <property type="entry name" value="PRK01202.1"/>
    <property type="match status" value="1"/>
</dbReference>
<dbReference type="Proteomes" id="UP000004088">
    <property type="component" value="Unassembled WGS sequence"/>
</dbReference>
<evidence type="ECO:0000256" key="3">
    <source>
        <dbReference type="HAMAP-Rule" id="MF_00272"/>
    </source>
</evidence>
<name>F0EW11_9NEIS</name>
<dbReference type="Gene3D" id="2.40.50.100">
    <property type="match status" value="1"/>
</dbReference>
<dbReference type="NCBIfam" id="TIGR00527">
    <property type="entry name" value="gcvH"/>
    <property type="match status" value="1"/>
</dbReference>